<dbReference type="AlphaFoldDB" id="A0A9X3MW28"/>
<name>A0A9X3MW28_9ACTN</name>
<dbReference type="RefSeq" id="WP_270043007.1">
    <property type="nucleotide sequence ID" value="NZ_JAPDOD010000027.1"/>
</dbReference>
<evidence type="ECO:0000313" key="3">
    <source>
        <dbReference type="Proteomes" id="UP001149140"/>
    </source>
</evidence>
<dbReference type="Proteomes" id="UP001149140">
    <property type="component" value="Unassembled WGS sequence"/>
</dbReference>
<feature type="compositionally biased region" description="Pro residues" evidence="1">
    <location>
        <begin position="198"/>
        <end position="207"/>
    </location>
</feature>
<evidence type="ECO:0000313" key="2">
    <source>
        <dbReference type="EMBL" id="MDA0163759.1"/>
    </source>
</evidence>
<gene>
    <name evidence="2" type="ORF">OM076_26045</name>
</gene>
<dbReference type="EMBL" id="JAPDOD010000027">
    <property type="protein sequence ID" value="MDA0163759.1"/>
    <property type="molecule type" value="Genomic_DNA"/>
</dbReference>
<organism evidence="2 3">
    <name type="scientific">Solirubrobacter ginsenosidimutans</name>
    <dbReference type="NCBI Taxonomy" id="490573"/>
    <lineage>
        <taxon>Bacteria</taxon>
        <taxon>Bacillati</taxon>
        <taxon>Actinomycetota</taxon>
        <taxon>Thermoleophilia</taxon>
        <taxon>Solirubrobacterales</taxon>
        <taxon>Solirubrobacteraceae</taxon>
        <taxon>Solirubrobacter</taxon>
    </lineage>
</organism>
<protein>
    <submittedName>
        <fullName evidence="2">Uncharacterized protein</fullName>
    </submittedName>
</protein>
<comment type="caution">
    <text evidence="2">The sequence shown here is derived from an EMBL/GenBank/DDBJ whole genome shotgun (WGS) entry which is preliminary data.</text>
</comment>
<proteinExistence type="predicted"/>
<accession>A0A9X3MW28</accession>
<feature type="region of interest" description="Disordered" evidence="1">
    <location>
        <begin position="187"/>
        <end position="207"/>
    </location>
</feature>
<sequence length="207" mass="22081">MRPQLVPLLGVLALAIGAAPLGFLLREQPATPRAWAKSPPEAPLAAPKPPAHWDLPARESLALLRRTTAAEAKRSLTALSSCESHAGRRSAKRRNRDYRRCATPPLARVHAFASANSHMLSNLANASKPARECRGRVLALSGMASTLAFTTNSTLRGGLDAPWDELLDASRSIRGLAAETLRLAREPGWSSTCKPQPGARPPAAPVL</sequence>
<keyword evidence="3" id="KW-1185">Reference proteome</keyword>
<evidence type="ECO:0000256" key="1">
    <source>
        <dbReference type="SAM" id="MobiDB-lite"/>
    </source>
</evidence>
<reference evidence="2" key="1">
    <citation type="submission" date="2022-10" db="EMBL/GenBank/DDBJ databases">
        <title>The WGS of Solirubrobacter ginsenosidimutans DSM 21036.</title>
        <authorList>
            <person name="Jiang Z."/>
        </authorList>
    </citation>
    <scope>NUCLEOTIDE SEQUENCE</scope>
    <source>
        <strain evidence="2">DSM 21036</strain>
    </source>
</reference>